<evidence type="ECO:0000313" key="2">
    <source>
        <dbReference type="Proteomes" id="UP000249799"/>
    </source>
</evidence>
<sequence length="223" mass="25355">MGIRQDFLLRMMKQLADSYAGIFLGPDGKKSVEITDEPGALFELEGVLAEVFRTRRELLFVRPEEMIEDFDPRLAAEVGRLFLRYAELSESQGHPQAAERGYELGVLCLKNGLGCELSHEEDGSNALMRAVLRTRKVSTVLSKDEQAEVWRKIFEIEARLQRYDHAEDAIFAAVALADDPTDHAQRGIRFYNGLLKLPDELLEEVDMPRDEIQEAIEELEESV</sequence>
<dbReference type="AlphaFoldDB" id="A0A2Z4FRA8"/>
<dbReference type="OrthoDB" id="5525398at2"/>
<dbReference type="Pfam" id="PF20092">
    <property type="entry name" value="DUF6483"/>
    <property type="match status" value="1"/>
</dbReference>
<dbReference type="InterPro" id="IPR045507">
    <property type="entry name" value="DUF6483"/>
</dbReference>
<evidence type="ECO:0000313" key="1">
    <source>
        <dbReference type="EMBL" id="AWV91176.1"/>
    </source>
</evidence>
<reference evidence="1 2" key="1">
    <citation type="submission" date="2018-06" db="EMBL/GenBank/DDBJ databases">
        <title>Lujinxingia sediminis gen. nov. sp. nov., a new facultative anaerobic member of the class Deltaproteobacteria, and proposal of Lujinxingaceae fam. nov.</title>
        <authorList>
            <person name="Guo L.-Y."/>
            <person name="Li C.-M."/>
            <person name="Wang S."/>
            <person name="Du Z.-J."/>
        </authorList>
    </citation>
    <scope>NUCLEOTIDE SEQUENCE [LARGE SCALE GENOMIC DNA]</scope>
    <source>
        <strain evidence="1 2">FA350</strain>
    </source>
</reference>
<proteinExistence type="predicted"/>
<gene>
    <name evidence="1" type="ORF">DN745_18330</name>
</gene>
<dbReference type="KEGG" id="bsed:DN745_18330"/>
<organism evidence="1 2">
    <name type="scientific">Bradymonas sediminis</name>
    <dbReference type="NCBI Taxonomy" id="1548548"/>
    <lineage>
        <taxon>Bacteria</taxon>
        <taxon>Deltaproteobacteria</taxon>
        <taxon>Bradymonadales</taxon>
        <taxon>Bradymonadaceae</taxon>
        <taxon>Bradymonas</taxon>
    </lineage>
</organism>
<dbReference type="EMBL" id="CP030032">
    <property type="protein sequence ID" value="AWV91176.1"/>
    <property type="molecule type" value="Genomic_DNA"/>
</dbReference>
<protein>
    <submittedName>
        <fullName evidence="1">Uncharacterized protein</fullName>
    </submittedName>
</protein>
<dbReference type="RefSeq" id="WP_111337206.1">
    <property type="nucleotide sequence ID" value="NZ_CP030032.1"/>
</dbReference>
<name>A0A2Z4FRA8_9DELT</name>
<keyword evidence="2" id="KW-1185">Reference proteome</keyword>
<accession>A0A2Z4FRA8</accession>
<dbReference type="Proteomes" id="UP000249799">
    <property type="component" value="Chromosome"/>
</dbReference>